<evidence type="ECO:0000259" key="2">
    <source>
        <dbReference type="Pfam" id="PF11795"/>
    </source>
</evidence>
<evidence type="ECO:0000313" key="3">
    <source>
        <dbReference type="EMBL" id="TYZ22912.1"/>
    </source>
</evidence>
<comment type="caution">
    <text evidence="3">The sequence shown here is derived from an EMBL/GenBank/DDBJ whole genome shotgun (WGS) entry which is preliminary data.</text>
</comment>
<dbReference type="EMBL" id="VTOY01000004">
    <property type="protein sequence ID" value="TYZ22912.1"/>
    <property type="molecule type" value="Genomic_DNA"/>
</dbReference>
<evidence type="ECO:0000313" key="4">
    <source>
        <dbReference type="Proteomes" id="UP000323646"/>
    </source>
</evidence>
<dbReference type="InterPro" id="IPR024534">
    <property type="entry name" value="JetD_C"/>
</dbReference>
<gene>
    <name evidence="3" type="ORF">FZ040_06750</name>
</gene>
<dbReference type="Pfam" id="PF09983">
    <property type="entry name" value="JetD_C"/>
    <property type="match status" value="1"/>
</dbReference>
<dbReference type="OrthoDB" id="322908at2"/>
<reference evidence="3 4" key="1">
    <citation type="submission" date="2019-08" db="EMBL/GenBank/DDBJ databases">
        <title>Selenomonas sp. mPRGC5 and Selenomonas sp. mPRGC8 isolated from ruminal fluid of dairy goat (Capra hircus).</title>
        <authorList>
            <person name="Poothong S."/>
            <person name="Nuengjamnong C."/>
            <person name="Tanasupawat S."/>
        </authorList>
    </citation>
    <scope>NUCLEOTIDE SEQUENCE [LARGE SCALE GENOMIC DNA]</scope>
    <source>
        <strain evidence="4">mPRGC5</strain>
    </source>
</reference>
<dbReference type="InterPro" id="IPR024537">
    <property type="entry name" value="DUF3322"/>
</dbReference>
<dbReference type="Pfam" id="PF11795">
    <property type="entry name" value="DUF3322"/>
    <property type="match status" value="1"/>
</dbReference>
<feature type="domain" description="DUF3322" evidence="2">
    <location>
        <begin position="31"/>
        <end position="188"/>
    </location>
</feature>
<organism evidence="3 4">
    <name type="scientific">Selenomonas ruminis</name>
    <dbReference type="NCBI Taxonomy" id="2593411"/>
    <lineage>
        <taxon>Bacteria</taxon>
        <taxon>Bacillati</taxon>
        <taxon>Bacillota</taxon>
        <taxon>Negativicutes</taxon>
        <taxon>Selenomonadales</taxon>
        <taxon>Selenomonadaceae</taxon>
        <taxon>Selenomonas</taxon>
    </lineage>
</organism>
<evidence type="ECO:0008006" key="5">
    <source>
        <dbReference type="Google" id="ProtNLM"/>
    </source>
</evidence>
<dbReference type="RefSeq" id="WP_149171306.1">
    <property type="nucleotide sequence ID" value="NZ_VTOY01000004.1"/>
</dbReference>
<evidence type="ECO:0000259" key="1">
    <source>
        <dbReference type="Pfam" id="PF09983"/>
    </source>
</evidence>
<keyword evidence="4" id="KW-1185">Reference proteome</keyword>
<proteinExistence type="predicted"/>
<dbReference type="AlphaFoldDB" id="A0A5D6W663"/>
<sequence>MTKAYDEELRAKLLGRNGRKLSALWLTAVREEPFTCSYKLTEPAELANSVGQLHKRAEWVAFWKQPKAPWRVETANRKPKGLGIQHDYPVRIHFDSAADVLCYLGEAKKFQAFCQRVEKIKAEYPAVIPACVMVRDKILADVSMADAVFQLAKYFSGTSKTNCYLRELDIPYVDTKFIEKNRELTAAVFFAVREEDGRTFSDFCQALSLMENAPSPNIYVRSLDARKTFAGMREIVVTAQQLAKLKLTFSRVFITENKINGYVFPEVEDGLILFGAGNGILSELQEIAWLKNQPELWYWGDMDRNGFAILARVRQKYPQVKSFLMEKDIAARYRHFMVADTGNELVMPDELTEAEQDCWQYLNSQPVAANRLEQEKIPLFEVREALQCLLGKSGDV</sequence>
<accession>A0A5D6W663</accession>
<protein>
    <recommendedName>
        <fullName evidence="5">DUF3322 and DUF2220 domain-containing protein</fullName>
    </recommendedName>
</protein>
<feature type="domain" description="Wadjet protein JetD C-terminal" evidence="1">
    <location>
        <begin position="216"/>
        <end position="385"/>
    </location>
</feature>
<dbReference type="Proteomes" id="UP000323646">
    <property type="component" value="Unassembled WGS sequence"/>
</dbReference>
<name>A0A5D6W663_9FIRM</name>